<evidence type="ECO:0000313" key="2">
    <source>
        <dbReference type="Proteomes" id="UP000001940"/>
    </source>
</evidence>
<dbReference type="AlphaFoldDB" id="P91000"/>
<dbReference type="CTD" id="182032"/>
<sequence length="60" mass="7076">MVIFKIFFFRYSSQHFSTPDACGFNVEDQIKLHFVYGLVVNSTLREKIEEIGQVKLDFKD</sequence>
<name>P91000_CAEEL</name>
<evidence type="ECO:0000313" key="3">
    <source>
        <dbReference type="WormBase" id="B0547.2"/>
    </source>
</evidence>
<dbReference type="PaxDb" id="6239-B0547.2"/>
<dbReference type="WormBase" id="B0547.2">
    <property type="protein sequence ID" value="CE52217"/>
    <property type="gene ID" value="WBGene00015253"/>
</dbReference>
<keyword evidence="2" id="KW-1185">Reference proteome</keyword>
<dbReference type="UCSC" id="B0547.2">
    <property type="organism name" value="c. elegans"/>
</dbReference>
<reference evidence="1 2" key="1">
    <citation type="journal article" date="1998" name="Science">
        <title>Genome sequence of the nematode C. elegans: a platform for investigating biology.</title>
        <authorList>
            <consortium name="The C. elegans sequencing consortium"/>
            <person name="Sulson J.E."/>
            <person name="Waterston R."/>
        </authorList>
    </citation>
    <scope>NUCLEOTIDE SEQUENCE [LARGE SCALE GENOMIC DNA]</scope>
    <source>
        <strain evidence="1 2">Bristol N2</strain>
    </source>
</reference>
<dbReference type="AGR" id="WB:WBGene00015253"/>
<dbReference type="HOGENOM" id="CLU_2869705_0_0_1"/>
<dbReference type="RefSeq" id="NP_500840.2">
    <property type="nucleotide sequence ID" value="NM_068439.2"/>
</dbReference>
<evidence type="ECO:0000313" key="1">
    <source>
        <dbReference type="EMBL" id="CCD62207.2"/>
    </source>
</evidence>
<gene>
    <name evidence="1 3" type="ORF">B0547.2</name>
    <name evidence="1" type="ORF">CELE_B0547.2</name>
</gene>
<dbReference type="Proteomes" id="UP000001940">
    <property type="component" value="Chromosome IV"/>
</dbReference>
<organism evidence="1 2">
    <name type="scientific">Caenorhabditis elegans</name>
    <dbReference type="NCBI Taxonomy" id="6239"/>
    <lineage>
        <taxon>Eukaryota</taxon>
        <taxon>Metazoa</taxon>
        <taxon>Ecdysozoa</taxon>
        <taxon>Nematoda</taxon>
        <taxon>Chromadorea</taxon>
        <taxon>Rhabditida</taxon>
        <taxon>Rhabditina</taxon>
        <taxon>Rhabditomorpha</taxon>
        <taxon>Rhabditoidea</taxon>
        <taxon>Rhabditidae</taxon>
        <taxon>Peloderinae</taxon>
        <taxon>Caenorhabditis</taxon>
    </lineage>
</organism>
<dbReference type="PIR" id="T29319">
    <property type="entry name" value="T29319"/>
</dbReference>
<accession>P91000</accession>
<dbReference type="InParanoid" id="P91000"/>
<protein>
    <submittedName>
        <fullName evidence="1">SPK domain-containing protein</fullName>
    </submittedName>
</protein>
<dbReference type="EMBL" id="BX284604">
    <property type="protein sequence ID" value="CCD62207.2"/>
    <property type="molecule type" value="Genomic_DNA"/>
</dbReference>
<dbReference type="STRING" id="6239.B0547.2.1"/>
<dbReference type="KEGG" id="cel:CELE_B0547.2"/>
<proteinExistence type="predicted"/>
<dbReference type="GeneID" id="182032"/>
<dbReference type="Bgee" id="WBGene00015253">
    <property type="expression patterns" value="Expressed in anatomical system and 1 other cell type or tissue"/>
</dbReference>